<evidence type="ECO:0000313" key="3">
    <source>
        <dbReference type="Proteomes" id="UP000558488"/>
    </source>
</evidence>
<dbReference type="Proteomes" id="UP000558488">
    <property type="component" value="Unassembled WGS sequence"/>
</dbReference>
<reference evidence="2 3" key="1">
    <citation type="journal article" date="2020" name="Nature">
        <title>Six reference-quality genomes reveal evolution of bat adaptations.</title>
        <authorList>
            <person name="Jebb D."/>
            <person name="Huang Z."/>
            <person name="Pippel M."/>
            <person name="Hughes G.M."/>
            <person name="Lavrichenko K."/>
            <person name="Devanna P."/>
            <person name="Winkler S."/>
            <person name="Jermiin L.S."/>
            <person name="Skirmuntt E.C."/>
            <person name="Katzourakis A."/>
            <person name="Burkitt-Gray L."/>
            <person name="Ray D.A."/>
            <person name="Sullivan K.A.M."/>
            <person name="Roscito J.G."/>
            <person name="Kirilenko B.M."/>
            <person name="Davalos L.M."/>
            <person name="Corthals A.P."/>
            <person name="Power M.L."/>
            <person name="Jones G."/>
            <person name="Ransome R.D."/>
            <person name="Dechmann D.K.N."/>
            <person name="Locatelli A.G."/>
            <person name="Puechmaille S.J."/>
            <person name="Fedrigo O."/>
            <person name="Jarvis E.D."/>
            <person name="Hiller M."/>
            <person name="Vernes S.C."/>
            <person name="Myers E.W."/>
            <person name="Teeling E.C."/>
        </authorList>
    </citation>
    <scope>NUCLEOTIDE SEQUENCE [LARGE SCALE GENOMIC DNA]</scope>
    <source>
        <strain evidence="2">MPipKuh1</strain>
        <tissue evidence="2">Flight muscle</tissue>
    </source>
</reference>
<dbReference type="EMBL" id="JACAGB010000006">
    <property type="protein sequence ID" value="KAF6358514.1"/>
    <property type="molecule type" value="Genomic_DNA"/>
</dbReference>
<gene>
    <name evidence="2" type="ORF">mPipKuh1_010338</name>
</gene>
<protein>
    <submittedName>
        <fullName evidence="2">Uncharacterized protein</fullName>
    </submittedName>
</protein>
<keyword evidence="1" id="KW-1133">Transmembrane helix</keyword>
<dbReference type="AlphaFoldDB" id="A0A7J7Y9J4"/>
<evidence type="ECO:0000256" key="1">
    <source>
        <dbReference type="SAM" id="Phobius"/>
    </source>
</evidence>
<keyword evidence="3" id="KW-1185">Reference proteome</keyword>
<accession>A0A7J7Y9J4</accession>
<feature type="transmembrane region" description="Helical" evidence="1">
    <location>
        <begin position="110"/>
        <end position="128"/>
    </location>
</feature>
<keyword evidence="1" id="KW-0812">Transmembrane</keyword>
<sequence>MYHRFFFLIHSSTDGHLGCSQILAIVSNAAMNIGVHIFFLTGVSEFLGYVLRSGIAGSNGSSIFTFFEEPGEFFLSLLTGHPSLSLCVRMPPQHHRCTHVLLLQVKPFKAAWALFMFLIFFEGGAVLYSEPFSIYSVTIFKTFRVVQFYNVCLKLVSLSEVDFKITSMIFIFSHRAPYPVK</sequence>
<keyword evidence="1" id="KW-0472">Membrane</keyword>
<organism evidence="2 3">
    <name type="scientific">Pipistrellus kuhlii</name>
    <name type="common">Kuhl's pipistrelle</name>
    <dbReference type="NCBI Taxonomy" id="59472"/>
    <lineage>
        <taxon>Eukaryota</taxon>
        <taxon>Metazoa</taxon>
        <taxon>Chordata</taxon>
        <taxon>Craniata</taxon>
        <taxon>Vertebrata</taxon>
        <taxon>Euteleostomi</taxon>
        <taxon>Mammalia</taxon>
        <taxon>Eutheria</taxon>
        <taxon>Laurasiatheria</taxon>
        <taxon>Chiroptera</taxon>
        <taxon>Yangochiroptera</taxon>
        <taxon>Vespertilionidae</taxon>
        <taxon>Pipistrellus</taxon>
    </lineage>
</organism>
<comment type="caution">
    <text evidence="2">The sequence shown here is derived from an EMBL/GenBank/DDBJ whole genome shotgun (WGS) entry which is preliminary data.</text>
</comment>
<name>A0A7J7Y9J4_PIPKU</name>
<proteinExistence type="predicted"/>
<evidence type="ECO:0000313" key="2">
    <source>
        <dbReference type="EMBL" id="KAF6358514.1"/>
    </source>
</evidence>